<evidence type="ECO:0000256" key="4">
    <source>
        <dbReference type="ARBA" id="ARBA00035244"/>
    </source>
</evidence>
<reference evidence="7" key="1">
    <citation type="submission" date="2015-04" db="EMBL/GenBank/DDBJ databases">
        <authorList>
            <person name="Syromyatnikov M.Y."/>
            <person name="Popov V.N."/>
        </authorList>
    </citation>
    <scope>NUCLEOTIDE SEQUENCE</scope>
    <source>
        <strain evidence="7">MO-1</strain>
    </source>
</reference>
<name>A0A1S7LKM1_MAGMO</name>
<comment type="function">
    <text evidence="5">One of the primary rRNA binding proteins, this protein initially binds near the 5'-end of the 23S rRNA. It is important during the early stages of 50S assembly. It makes multiple contacts with different domains of the 23S rRNA in the assembled 50S subunit and ribosome.</text>
</comment>
<dbReference type="PANTHER" id="PTHR10746">
    <property type="entry name" value="50S RIBOSOMAL PROTEIN L4"/>
    <property type="match status" value="1"/>
</dbReference>
<sequence length="207" mass="22631">MIQVPVKDANNQEVRSAELSESVFGREIRADILGMAVNYQLAKRRQGTASVLGRSDVKGGGKKPYRQKGTGNARQGTIRAPQFRTGGVVFGPHTRDYGHKVNKKVRRLALKTALSAKAAAEEIVIVDQLKMDEIKTKAMANTLEALGALNSAMVVTNSHEENVALSARNLPRVMVTDIDGVNVYDLLRHEKLVITEEAVKSLEEKLA</sequence>
<dbReference type="InterPro" id="IPR002136">
    <property type="entry name" value="Ribosomal_uL4"/>
</dbReference>
<protein>
    <recommendedName>
        <fullName evidence="4 5">Large ribosomal subunit protein uL4</fullName>
    </recommendedName>
</protein>
<gene>
    <name evidence="5 7" type="primary">rplD</name>
    <name evidence="7" type="ORF">MAGMO_2522</name>
</gene>
<dbReference type="Pfam" id="PF00573">
    <property type="entry name" value="Ribosomal_L4"/>
    <property type="match status" value="1"/>
</dbReference>
<evidence type="ECO:0000256" key="5">
    <source>
        <dbReference type="HAMAP-Rule" id="MF_01328"/>
    </source>
</evidence>
<evidence type="ECO:0000256" key="1">
    <source>
        <dbReference type="ARBA" id="ARBA00010528"/>
    </source>
</evidence>
<dbReference type="InterPro" id="IPR023574">
    <property type="entry name" value="Ribosomal_uL4_dom_sf"/>
</dbReference>
<dbReference type="EMBL" id="LO017727">
    <property type="protein sequence ID" value="CRH06679.1"/>
    <property type="molecule type" value="Genomic_DNA"/>
</dbReference>
<accession>A0A1S7LKM1</accession>
<dbReference type="NCBIfam" id="TIGR03953">
    <property type="entry name" value="rplD_bact"/>
    <property type="match status" value="1"/>
</dbReference>
<dbReference type="GO" id="GO:0006412">
    <property type="term" value="P:translation"/>
    <property type="evidence" value="ECO:0007669"/>
    <property type="project" value="UniProtKB-UniRule"/>
</dbReference>
<dbReference type="GO" id="GO:0019843">
    <property type="term" value="F:rRNA binding"/>
    <property type="evidence" value="ECO:0007669"/>
    <property type="project" value="UniProtKB-UniRule"/>
</dbReference>
<keyword evidence="5" id="KW-0699">rRNA-binding</keyword>
<dbReference type="GO" id="GO:0005840">
    <property type="term" value="C:ribosome"/>
    <property type="evidence" value="ECO:0007669"/>
    <property type="project" value="UniProtKB-KW"/>
</dbReference>
<keyword evidence="2 5" id="KW-0689">Ribosomal protein</keyword>
<comment type="function">
    <text evidence="5">Forms part of the polypeptide exit tunnel.</text>
</comment>
<dbReference type="Gene3D" id="3.40.1370.10">
    <property type="match status" value="1"/>
</dbReference>
<dbReference type="GO" id="GO:0003735">
    <property type="term" value="F:structural constituent of ribosome"/>
    <property type="evidence" value="ECO:0007669"/>
    <property type="project" value="InterPro"/>
</dbReference>
<dbReference type="InterPro" id="IPR013005">
    <property type="entry name" value="Ribosomal_uL4-like"/>
</dbReference>
<dbReference type="GO" id="GO:1990904">
    <property type="term" value="C:ribonucleoprotein complex"/>
    <property type="evidence" value="ECO:0007669"/>
    <property type="project" value="UniProtKB-KW"/>
</dbReference>
<keyword evidence="3 5" id="KW-0687">Ribonucleoprotein</keyword>
<organism evidence="7">
    <name type="scientific">Magnetococcus massalia (strain MO-1)</name>
    <dbReference type="NCBI Taxonomy" id="451514"/>
    <lineage>
        <taxon>Bacteria</taxon>
        <taxon>Pseudomonadati</taxon>
        <taxon>Pseudomonadota</taxon>
        <taxon>Magnetococcia</taxon>
        <taxon>Magnetococcales</taxon>
        <taxon>Magnetococcaceae</taxon>
        <taxon>Magnetococcus</taxon>
    </lineage>
</organism>
<comment type="subunit">
    <text evidence="5">Part of the 50S ribosomal subunit.</text>
</comment>
<comment type="similarity">
    <text evidence="1 5">Belongs to the universal ribosomal protein uL4 family.</text>
</comment>
<dbReference type="AlphaFoldDB" id="A0A1S7LKM1"/>
<dbReference type="SUPFAM" id="SSF52166">
    <property type="entry name" value="Ribosomal protein L4"/>
    <property type="match status" value="1"/>
</dbReference>
<evidence type="ECO:0000256" key="2">
    <source>
        <dbReference type="ARBA" id="ARBA00022980"/>
    </source>
</evidence>
<dbReference type="PANTHER" id="PTHR10746:SF6">
    <property type="entry name" value="LARGE RIBOSOMAL SUBUNIT PROTEIN UL4M"/>
    <property type="match status" value="1"/>
</dbReference>
<evidence type="ECO:0000256" key="3">
    <source>
        <dbReference type="ARBA" id="ARBA00023274"/>
    </source>
</evidence>
<proteinExistence type="inferred from homology"/>
<dbReference type="HAMAP" id="MF_01328_B">
    <property type="entry name" value="Ribosomal_uL4_B"/>
    <property type="match status" value="1"/>
</dbReference>
<evidence type="ECO:0000256" key="6">
    <source>
        <dbReference type="SAM" id="MobiDB-lite"/>
    </source>
</evidence>
<keyword evidence="5" id="KW-0694">RNA-binding</keyword>
<evidence type="ECO:0000313" key="7">
    <source>
        <dbReference type="EMBL" id="CRH06679.1"/>
    </source>
</evidence>
<feature type="region of interest" description="Disordered" evidence="6">
    <location>
        <begin position="52"/>
        <end position="74"/>
    </location>
</feature>